<gene>
    <name evidence="2" type="ORF">CORC01_07276</name>
</gene>
<proteinExistence type="predicted"/>
<dbReference type="GeneID" id="34560423"/>
<dbReference type="EMBL" id="MJBS01000057">
    <property type="protein sequence ID" value="OHE97494.1"/>
    <property type="molecule type" value="Genomic_DNA"/>
</dbReference>
<keyword evidence="3" id="KW-1185">Reference proteome</keyword>
<feature type="region of interest" description="Disordered" evidence="1">
    <location>
        <begin position="131"/>
        <end position="151"/>
    </location>
</feature>
<accession>A0A1G4B7X9</accession>
<reference evidence="2 3" key="1">
    <citation type="submission" date="2016-09" db="EMBL/GenBank/DDBJ databases">
        <authorList>
            <person name="Capua I."/>
            <person name="De Benedictis P."/>
            <person name="Joannis T."/>
            <person name="Lombin L.H."/>
            <person name="Cattoli G."/>
        </authorList>
    </citation>
    <scope>NUCLEOTIDE SEQUENCE [LARGE SCALE GENOMIC DNA]</scope>
    <source>
        <strain evidence="2 3">IMI 309357</strain>
    </source>
</reference>
<dbReference type="Proteomes" id="UP000176998">
    <property type="component" value="Unassembled WGS sequence"/>
</dbReference>
<evidence type="ECO:0000313" key="2">
    <source>
        <dbReference type="EMBL" id="OHE97494.1"/>
    </source>
</evidence>
<feature type="compositionally biased region" description="Low complexity" evidence="1">
    <location>
        <begin position="136"/>
        <end position="146"/>
    </location>
</feature>
<name>A0A1G4B7X9_9PEZI</name>
<comment type="caution">
    <text evidence="2">The sequence shown here is derived from an EMBL/GenBank/DDBJ whole genome shotgun (WGS) entry which is preliminary data.</text>
</comment>
<protein>
    <submittedName>
        <fullName evidence="2">Uncharacterized protein</fullName>
    </submittedName>
</protein>
<sequence length="176" mass="19719">MKFFNGSRRPKMIVWIKGSLMTSKGLDCLCHCWFQASRTCMIVRAEVTANHEELVGSPSWAGIFSRWSSVNSLIFLVDVSLILHKIMVDRGQAGTWVYSSVRPHPPWSLRKSWPGRCRDGMMLSCGVDWARRGKPTSKSPVTPSSKAGLSNRREGGKIVSLYIRACDGQSLRRADC</sequence>
<evidence type="ECO:0000256" key="1">
    <source>
        <dbReference type="SAM" id="MobiDB-lite"/>
    </source>
</evidence>
<organism evidence="2 3">
    <name type="scientific">Colletotrichum orchidophilum</name>
    <dbReference type="NCBI Taxonomy" id="1209926"/>
    <lineage>
        <taxon>Eukaryota</taxon>
        <taxon>Fungi</taxon>
        <taxon>Dikarya</taxon>
        <taxon>Ascomycota</taxon>
        <taxon>Pezizomycotina</taxon>
        <taxon>Sordariomycetes</taxon>
        <taxon>Hypocreomycetidae</taxon>
        <taxon>Glomerellales</taxon>
        <taxon>Glomerellaceae</taxon>
        <taxon>Colletotrichum</taxon>
    </lineage>
</organism>
<dbReference type="AlphaFoldDB" id="A0A1G4B7X9"/>
<dbReference type="RefSeq" id="XP_022474647.1">
    <property type="nucleotide sequence ID" value="XM_022618913.1"/>
</dbReference>
<evidence type="ECO:0000313" key="3">
    <source>
        <dbReference type="Proteomes" id="UP000176998"/>
    </source>
</evidence>